<dbReference type="HOGENOM" id="CLU_1858141_0_0_1"/>
<accession>A0A0D9X781</accession>
<proteinExistence type="predicted"/>
<feature type="region of interest" description="Disordered" evidence="1">
    <location>
        <begin position="72"/>
        <end position="117"/>
    </location>
</feature>
<reference evidence="2 3" key="1">
    <citation type="submission" date="2012-08" db="EMBL/GenBank/DDBJ databases">
        <title>Oryza genome evolution.</title>
        <authorList>
            <person name="Wing R.A."/>
        </authorList>
    </citation>
    <scope>NUCLEOTIDE SEQUENCE</scope>
</reference>
<dbReference type="Gramene" id="LPERR08G10400.1">
    <property type="protein sequence ID" value="LPERR08G10400.1"/>
    <property type="gene ID" value="LPERR08G10400"/>
</dbReference>
<organism evidence="2 3">
    <name type="scientific">Leersia perrieri</name>
    <dbReference type="NCBI Taxonomy" id="77586"/>
    <lineage>
        <taxon>Eukaryota</taxon>
        <taxon>Viridiplantae</taxon>
        <taxon>Streptophyta</taxon>
        <taxon>Embryophyta</taxon>
        <taxon>Tracheophyta</taxon>
        <taxon>Spermatophyta</taxon>
        <taxon>Magnoliopsida</taxon>
        <taxon>Liliopsida</taxon>
        <taxon>Poales</taxon>
        <taxon>Poaceae</taxon>
        <taxon>BOP clade</taxon>
        <taxon>Oryzoideae</taxon>
        <taxon>Oryzeae</taxon>
        <taxon>Oryzinae</taxon>
        <taxon>Leersia</taxon>
    </lineage>
</organism>
<dbReference type="Proteomes" id="UP000032180">
    <property type="component" value="Chromosome 8"/>
</dbReference>
<reference evidence="3" key="2">
    <citation type="submission" date="2013-12" db="EMBL/GenBank/DDBJ databases">
        <authorList>
            <person name="Yu Y."/>
            <person name="Lee S."/>
            <person name="de Baynast K."/>
            <person name="Wissotski M."/>
            <person name="Liu L."/>
            <person name="Talag J."/>
            <person name="Goicoechea J."/>
            <person name="Angelova A."/>
            <person name="Jetty R."/>
            <person name="Kudrna D."/>
            <person name="Golser W."/>
            <person name="Rivera L."/>
            <person name="Zhang J."/>
            <person name="Wing R."/>
        </authorList>
    </citation>
    <scope>NUCLEOTIDE SEQUENCE</scope>
</reference>
<sequence length="138" mass="14555">MESGRRAPVGMRRCAARLHGVAVCPAWWGGRANGGARATLMGGTAASGIGKFLFFSYPHTFLPTASAALASATTAPSWSAPPQRQDDEENEIQTDGSDGILDGGGMEFKSLGPIQNLQEPHRDVRGVILARTATRMSD</sequence>
<evidence type="ECO:0000256" key="1">
    <source>
        <dbReference type="SAM" id="MobiDB-lite"/>
    </source>
</evidence>
<feature type="compositionally biased region" description="Low complexity" evidence="1">
    <location>
        <begin position="72"/>
        <end position="82"/>
    </location>
</feature>
<reference evidence="2" key="3">
    <citation type="submission" date="2015-04" db="UniProtKB">
        <authorList>
            <consortium name="EnsemblPlants"/>
        </authorList>
    </citation>
    <scope>IDENTIFICATION</scope>
</reference>
<evidence type="ECO:0000313" key="2">
    <source>
        <dbReference type="EnsemblPlants" id="LPERR08G10400.1"/>
    </source>
</evidence>
<dbReference type="AlphaFoldDB" id="A0A0D9X781"/>
<evidence type="ECO:0000313" key="3">
    <source>
        <dbReference type="Proteomes" id="UP000032180"/>
    </source>
</evidence>
<keyword evidence="3" id="KW-1185">Reference proteome</keyword>
<protein>
    <submittedName>
        <fullName evidence="2">Uncharacterized protein</fullName>
    </submittedName>
</protein>
<dbReference type="EnsemblPlants" id="LPERR08G10400.1">
    <property type="protein sequence ID" value="LPERR08G10400.1"/>
    <property type="gene ID" value="LPERR08G10400"/>
</dbReference>
<name>A0A0D9X781_9ORYZ</name>